<feature type="compositionally biased region" description="Polar residues" evidence="1">
    <location>
        <begin position="409"/>
        <end position="435"/>
    </location>
</feature>
<feature type="region of interest" description="Disordered" evidence="1">
    <location>
        <begin position="187"/>
        <end position="557"/>
    </location>
</feature>
<feature type="compositionally biased region" description="Basic and acidic residues" evidence="1">
    <location>
        <begin position="771"/>
        <end position="782"/>
    </location>
</feature>
<feature type="compositionally biased region" description="Polar residues" evidence="1">
    <location>
        <begin position="520"/>
        <end position="540"/>
    </location>
</feature>
<feature type="compositionally biased region" description="Basic and acidic residues" evidence="1">
    <location>
        <begin position="187"/>
        <end position="249"/>
    </location>
</feature>
<feature type="compositionally biased region" description="Basic and acidic residues" evidence="1">
    <location>
        <begin position="259"/>
        <end position="353"/>
    </location>
</feature>
<dbReference type="OrthoDB" id="7870513at2759"/>
<feature type="compositionally biased region" description="Polar residues" evidence="1">
    <location>
        <begin position="784"/>
        <end position="800"/>
    </location>
</feature>
<dbReference type="EMBL" id="CH902625">
    <property type="protein sequence ID" value="EDV35037.1"/>
    <property type="molecule type" value="Genomic_DNA"/>
</dbReference>
<gene>
    <name evidence="2" type="primary">Dana\GF22407</name>
    <name evidence="2" type="synonym">dana_GLEANR_6378</name>
    <name evidence="2" type="ORF">GF22407</name>
</gene>
<dbReference type="InParanoid" id="B3MWQ2"/>
<evidence type="ECO:0000256" key="1">
    <source>
        <dbReference type="SAM" id="MobiDB-lite"/>
    </source>
</evidence>
<dbReference type="STRING" id="7217.B3MWQ2"/>
<sequence>MSKYFNSEILSSLLAQAPIDESDPASNRFADLKSSGRYLLYVSSDPGRQIIPRDVKSTLRTLFREECKPKNCIVRIILTEEDRISRAKAAANLKVRQRVWEGVESVEELKQIGCDSDMLDRARGGRSLTYDPNFSLQVEEIGEPILDPKCNVKKRVAKCLPECGPKLEPVWPELEAVFRPEFKKVDPDYDPECDLKPDPECDPQPDTRRDASRDASRDSKRDTKPDTSGDPQCDPRREPRRDASRDPRCDSTGGPKCDSAQDPRLDVLRDLKRDASRDSKCESARDPKLDASRVASREPKLDVSRDSKRVASRDTKRDDSRVASRDPQRDVLRDPRLDVSRDPKLTASRDSKRVASRNPNLDASRDARLDASREPQRVASRDLKHDASRDPQLNDESNPVMVLHWNPKSVYSSRSSVATEVAASNTKTVQNTEASGSPDKTSDSPDKTPDSPDKTSDSPDKTPDSPDKTPDSPDKTPDSPVKTDGKTSKTKSNKPRSIRDMTSRTRSSRSKSIKARTPKAKTSNSDQTPEQSQPKGSNTDEIPAPSQPRGCETHELPTFGSREELMQYIQEVSAVYSRLQKQEPHTYRPEEDPKLAWLFELSWQLSNEPLAREKTLGSLEQIKSGFSNFLQYIKQKFQASDMEEQAAEDKPVPRTAEECIDPNFSGPVILGPSIDEPLVFLADRLMVGFNMLFNRCAATFEPVLSTPEVTVPRAPRSPSSPAPPPPPSSSAPAPPPPSRPSRRATSGSYQRRATIREVIGEVELPPDTTSDEEKPNTNDLRGRVTTNSGMPVSGGSQNRDGTLPKLNRNK</sequence>
<name>B3MWQ2_DROAN</name>
<feature type="compositionally biased region" description="Basic and acidic residues" evidence="1">
    <location>
        <begin position="363"/>
        <end position="389"/>
    </location>
</feature>
<feature type="compositionally biased region" description="Basic and acidic residues" evidence="1">
    <location>
        <begin position="440"/>
        <end position="487"/>
    </location>
</feature>
<organism evidence="2 3">
    <name type="scientific">Drosophila ananassae</name>
    <name type="common">Fruit fly</name>
    <dbReference type="NCBI Taxonomy" id="7217"/>
    <lineage>
        <taxon>Eukaryota</taxon>
        <taxon>Metazoa</taxon>
        <taxon>Ecdysozoa</taxon>
        <taxon>Arthropoda</taxon>
        <taxon>Hexapoda</taxon>
        <taxon>Insecta</taxon>
        <taxon>Pterygota</taxon>
        <taxon>Neoptera</taxon>
        <taxon>Endopterygota</taxon>
        <taxon>Diptera</taxon>
        <taxon>Brachycera</taxon>
        <taxon>Muscomorpha</taxon>
        <taxon>Ephydroidea</taxon>
        <taxon>Drosophilidae</taxon>
        <taxon>Drosophila</taxon>
        <taxon>Sophophora</taxon>
    </lineage>
</organism>
<evidence type="ECO:0000313" key="2">
    <source>
        <dbReference type="EMBL" id="EDV35037.1"/>
    </source>
</evidence>
<proteinExistence type="predicted"/>
<feature type="compositionally biased region" description="Basic residues" evidence="1">
    <location>
        <begin position="506"/>
        <end position="519"/>
    </location>
</feature>
<feature type="region of interest" description="Disordered" evidence="1">
    <location>
        <begin position="709"/>
        <end position="810"/>
    </location>
</feature>
<protein>
    <submittedName>
        <fullName evidence="2">Uncharacterized protein</fullName>
    </submittedName>
</protein>
<dbReference type="KEGG" id="dan:6505068"/>
<reference evidence="2 3" key="1">
    <citation type="journal article" date="2007" name="Nature">
        <title>Evolution of genes and genomes on the Drosophila phylogeny.</title>
        <authorList>
            <consortium name="Drosophila 12 Genomes Consortium"/>
            <person name="Clark A.G."/>
            <person name="Eisen M.B."/>
            <person name="Smith D.R."/>
            <person name="Bergman C.M."/>
            <person name="Oliver B."/>
            <person name="Markow T.A."/>
            <person name="Kaufman T.C."/>
            <person name="Kellis M."/>
            <person name="Gelbart W."/>
            <person name="Iyer V.N."/>
            <person name="Pollard D.A."/>
            <person name="Sackton T.B."/>
            <person name="Larracuente A.M."/>
            <person name="Singh N.D."/>
            <person name="Abad J.P."/>
            <person name="Abt D.N."/>
            <person name="Adryan B."/>
            <person name="Aguade M."/>
            <person name="Akashi H."/>
            <person name="Anderson W.W."/>
            <person name="Aquadro C.F."/>
            <person name="Ardell D.H."/>
            <person name="Arguello R."/>
            <person name="Artieri C.G."/>
            <person name="Barbash D.A."/>
            <person name="Barker D."/>
            <person name="Barsanti P."/>
            <person name="Batterham P."/>
            <person name="Batzoglou S."/>
            <person name="Begun D."/>
            <person name="Bhutkar A."/>
            <person name="Blanco E."/>
            <person name="Bosak S.A."/>
            <person name="Bradley R.K."/>
            <person name="Brand A.D."/>
            <person name="Brent M.R."/>
            <person name="Brooks A.N."/>
            <person name="Brown R.H."/>
            <person name="Butlin R.K."/>
            <person name="Caggese C."/>
            <person name="Calvi B.R."/>
            <person name="Bernardo de Carvalho A."/>
            <person name="Caspi A."/>
            <person name="Castrezana S."/>
            <person name="Celniker S.E."/>
            <person name="Chang J.L."/>
            <person name="Chapple C."/>
            <person name="Chatterji S."/>
            <person name="Chinwalla A."/>
            <person name="Civetta A."/>
            <person name="Clifton S.W."/>
            <person name="Comeron J.M."/>
            <person name="Costello J.C."/>
            <person name="Coyne J.A."/>
            <person name="Daub J."/>
            <person name="David R.G."/>
            <person name="Delcher A.L."/>
            <person name="Delehaunty K."/>
            <person name="Do C.B."/>
            <person name="Ebling H."/>
            <person name="Edwards K."/>
            <person name="Eickbush T."/>
            <person name="Evans J.D."/>
            <person name="Filipski A."/>
            <person name="Findeiss S."/>
            <person name="Freyhult E."/>
            <person name="Fulton L."/>
            <person name="Fulton R."/>
            <person name="Garcia A.C."/>
            <person name="Gardiner A."/>
            <person name="Garfield D.A."/>
            <person name="Garvin B.E."/>
            <person name="Gibson G."/>
            <person name="Gilbert D."/>
            <person name="Gnerre S."/>
            <person name="Godfrey J."/>
            <person name="Good R."/>
            <person name="Gotea V."/>
            <person name="Gravely B."/>
            <person name="Greenberg A.J."/>
            <person name="Griffiths-Jones S."/>
            <person name="Gross S."/>
            <person name="Guigo R."/>
            <person name="Gustafson E.A."/>
            <person name="Haerty W."/>
            <person name="Hahn M.W."/>
            <person name="Halligan D.L."/>
            <person name="Halpern A.L."/>
            <person name="Halter G.M."/>
            <person name="Han M.V."/>
            <person name="Heger A."/>
            <person name="Hillier L."/>
            <person name="Hinrichs A.S."/>
            <person name="Holmes I."/>
            <person name="Hoskins R.A."/>
            <person name="Hubisz M.J."/>
            <person name="Hultmark D."/>
            <person name="Huntley M.A."/>
            <person name="Jaffe D.B."/>
            <person name="Jagadeeshan S."/>
            <person name="Jeck W.R."/>
            <person name="Johnson J."/>
            <person name="Jones C.D."/>
            <person name="Jordan W.C."/>
            <person name="Karpen G.H."/>
            <person name="Kataoka E."/>
            <person name="Keightley P.D."/>
            <person name="Kheradpour P."/>
            <person name="Kirkness E.F."/>
            <person name="Koerich L.B."/>
            <person name="Kristiansen K."/>
            <person name="Kudrna D."/>
            <person name="Kulathinal R.J."/>
            <person name="Kumar S."/>
            <person name="Kwok R."/>
            <person name="Lander E."/>
            <person name="Langley C.H."/>
            <person name="Lapoint R."/>
            <person name="Lazzaro B.P."/>
            <person name="Lee S.J."/>
            <person name="Levesque L."/>
            <person name="Li R."/>
            <person name="Lin C.F."/>
            <person name="Lin M.F."/>
            <person name="Lindblad-Toh K."/>
            <person name="Llopart A."/>
            <person name="Long M."/>
            <person name="Low L."/>
            <person name="Lozovsky E."/>
            <person name="Lu J."/>
            <person name="Luo M."/>
            <person name="Machado C.A."/>
            <person name="Makalowski W."/>
            <person name="Marzo M."/>
            <person name="Matsuda M."/>
            <person name="Matzkin L."/>
            <person name="McAllister B."/>
            <person name="McBride C.S."/>
            <person name="McKernan B."/>
            <person name="McKernan K."/>
            <person name="Mendez-Lago M."/>
            <person name="Minx P."/>
            <person name="Mollenhauer M.U."/>
            <person name="Montooth K."/>
            <person name="Mount S.M."/>
            <person name="Mu X."/>
            <person name="Myers E."/>
            <person name="Negre B."/>
            <person name="Newfeld S."/>
            <person name="Nielsen R."/>
            <person name="Noor M.A."/>
            <person name="O'Grady P."/>
            <person name="Pachter L."/>
            <person name="Papaceit M."/>
            <person name="Parisi M.J."/>
            <person name="Parisi M."/>
            <person name="Parts L."/>
            <person name="Pedersen J.S."/>
            <person name="Pesole G."/>
            <person name="Phillippy A.M."/>
            <person name="Ponting C.P."/>
            <person name="Pop M."/>
            <person name="Porcelli D."/>
            <person name="Powell J.R."/>
            <person name="Prohaska S."/>
            <person name="Pruitt K."/>
            <person name="Puig M."/>
            <person name="Quesneville H."/>
            <person name="Ram K.R."/>
            <person name="Rand D."/>
            <person name="Rasmussen M.D."/>
            <person name="Reed L.K."/>
            <person name="Reenan R."/>
            <person name="Reily A."/>
            <person name="Remington K.A."/>
            <person name="Rieger T.T."/>
            <person name="Ritchie M.G."/>
            <person name="Robin C."/>
            <person name="Rogers Y.H."/>
            <person name="Rohde C."/>
            <person name="Rozas J."/>
            <person name="Rubenfield M.J."/>
            <person name="Ruiz A."/>
            <person name="Russo S."/>
            <person name="Salzberg S.L."/>
            <person name="Sanchez-Gracia A."/>
            <person name="Saranga D.J."/>
            <person name="Sato H."/>
            <person name="Schaeffer S.W."/>
            <person name="Schatz M.C."/>
            <person name="Schlenke T."/>
            <person name="Schwartz R."/>
            <person name="Segarra C."/>
            <person name="Singh R.S."/>
            <person name="Sirot L."/>
            <person name="Sirota M."/>
            <person name="Sisneros N.B."/>
            <person name="Smith C.D."/>
            <person name="Smith T.F."/>
            <person name="Spieth J."/>
            <person name="Stage D.E."/>
            <person name="Stark A."/>
            <person name="Stephan W."/>
            <person name="Strausberg R.L."/>
            <person name="Strempel S."/>
            <person name="Sturgill D."/>
            <person name="Sutton G."/>
            <person name="Sutton G.G."/>
            <person name="Tao W."/>
            <person name="Teichmann S."/>
            <person name="Tobari Y.N."/>
            <person name="Tomimura Y."/>
            <person name="Tsolas J.M."/>
            <person name="Valente V.L."/>
            <person name="Venter E."/>
            <person name="Venter J.C."/>
            <person name="Vicario S."/>
            <person name="Vieira F.G."/>
            <person name="Vilella A.J."/>
            <person name="Villasante A."/>
            <person name="Walenz B."/>
            <person name="Wang J."/>
            <person name="Wasserman M."/>
            <person name="Watts T."/>
            <person name="Wilson D."/>
            <person name="Wilson R.K."/>
            <person name="Wing R.A."/>
            <person name="Wolfner M.F."/>
            <person name="Wong A."/>
            <person name="Wong G.K."/>
            <person name="Wu C.I."/>
            <person name="Wu G."/>
            <person name="Yamamoto D."/>
            <person name="Yang H.P."/>
            <person name="Yang S.P."/>
            <person name="Yorke J.A."/>
            <person name="Yoshida K."/>
            <person name="Zdobnov E."/>
            <person name="Zhang P."/>
            <person name="Zhang Y."/>
            <person name="Zimin A.V."/>
            <person name="Baldwin J."/>
            <person name="Abdouelleil A."/>
            <person name="Abdulkadir J."/>
            <person name="Abebe A."/>
            <person name="Abera B."/>
            <person name="Abreu J."/>
            <person name="Acer S.C."/>
            <person name="Aftuck L."/>
            <person name="Alexander A."/>
            <person name="An P."/>
            <person name="Anderson E."/>
            <person name="Anderson S."/>
            <person name="Arachi H."/>
            <person name="Azer M."/>
            <person name="Bachantsang P."/>
            <person name="Barry A."/>
            <person name="Bayul T."/>
            <person name="Berlin A."/>
            <person name="Bessette D."/>
            <person name="Bloom T."/>
            <person name="Blye J."/>
            <person name="Boguslavskiy L."/>
            <person name="Bonnet C."/>
            <person name="Boukhgalter B."/>
            <person name="Bourzgui I."/>
            <person name="Brown A."/>
            <person name="Cahill P."/>
            <person name="Channer S."/>
            <person name="Cheshatsang Y."/>
            <person name="Chuda L."/>
            <person name="Citroen M."/>
            <person name="Collymore A."/>
            <person name="Cooke P."/>
            <person name="Costello M."/>
            <person name="D'Aco K."/>
            <person name="Daza R."/>
            <person name="De Haan G."/>
            <person name="DeGray S."/>
            <person name="DeMaso C."/>
            <person name="Dhargay N."/>
            <person name="Dooley K."/>
            <person name="Dooley E."/>
            <person name="Doricent M."/>
            <person name="Dorje P."/>
            <person name="Dorjee K."/>
            <person name="Dupes A."/>
            <person name="Elong R."/>
            <person name="Falk J."/>
            <person name="Farina A."/>
            <person name="Faro S."/>
            <person name="Ferguson D."/>
            <person name="Fisher S."/>
            <person name="Foley C.D."/>
            <person name="Franke A."/>
            <person name="Friedrich D."/>
            <person name="Gadbois L."/>
            <person name="Gearin G."/>
            <person name="Gearin C.R."/>
            <person name="Giannoukos G."/>
            <person name="Goode T."/>
            <person name="Graham J."/>
            <person name="Grandbois E."/>
            <person name="Grewal S."/>
            <person name="Gyaltsen K."/>
            <person name="Hafez N."/>
            <person name="Hagos B."/>
            <person name="Hall J."/>
            <person name="Henson C."/>
            <person name="Hollinger A."/>
            <person name="Honan T."/>
            <person name="Huard M.D."/>
            <person name="Hughes L."/>
            <person name="Hurhula B."/>
            <person name="Husby M.E."/>
            <person name="Kamat A."/>
            <person name="Kanga B."/>
            <person name="Kashin S."/>
            <person name="Khazanovich D."/>
            <person name="Kisner P."/>
            <person name="Lance K."/>
            <person name="Lara M."/>
            <person name="Lee W."/>
            <person name="Lennon N."/>
            <person name="Letendre F."/>
            <person name="LeVine R."/>
            <person name="Lipovsky A."/>
            <person name="Liu X."/>
            <person name="Liu J."/>
            <person name="Liu S."/>
            <person name="Lokyitsang T."/>
            <person name="Lokyitsang Y."/>
            <person name="Lubonja R."/>
            <person name="Lui A."/>
            <person name="MacDonald P."/>
            <person name="Magnisalis V."/>
            <person name="Maru K."/>
            <person name="Matthews C."/>
            <person name="McCusker W."/>
            <person name="McDonough S."/>
            <person name="Mehta T."/>
            <person name="Meldrim J."/>
            <person name="Meneus L."/>
            <person name="Mihai O."/>
            <person name="Mihalev A."/>
            <person name="Mihova T."/>
            <person name="Mittelman R."/>
            <person name="Mlenga V."/>
            <person name="Montmayeur A."/>
            <person name="Mulrain L."/>
            <person name="Navidi A."/>
            <person name="Naylor J."/>
            <person name="Negash T."/>
            <person name="Nguyen T."/>
            <person name="Nguyen N."/>
            <person name="Nicol R."/>
            <person name="Norbu C."/>
            <person name="Norbu N."/>
            <person name="Novod N."/>
            <person name="O'Neill B."/>
            <person name="Osman S."/>
            <person name="Markiewicz E."/>
            <person name="Oyono O.L."/>
            <person name="Patti C."/>
            <person name="Phunkhang P."/>
            <person name="Pierre F."/>
            <person name="Priest M."/>
            <person name="Raghuraman S."/>
            <person name="Rege F."/>
            <person name="Reyes R."/>
            <person name="Rise C."/>
            <person name="Rogov P."/>
            <person name="Ross K."/>
            <person name="Ryan E."/>
            <person name="Settipalli S."/>
            <person name="Shea T."/>
            <person name="Sherpa N."/>
            <person name="Shi L."/>
            <person name="Shih D."/>
            <person name="Sparrow T."/>
            <person name="Spaulding J."/>
            <person name="Stalker J."/>
            <person name="Stange-Thomann N."/>
            <person name="Stavropoulos S."/>
            <person name="Stone C."/>
            <person name="Strader C."/>
            <person name="Tesfaye S."/>
            <person name="Thomson T."/>
            <person name="Thoulutsang Y."/>
            <person name="Thoulutsang D."/>
            <person name="Topham K."/>
            <person name="Topping I."/>
            <person name="Tsamla T."/>
            <person name="Vassiliev H."/>
            <person name="Vo A."/>
            <person name="Wangchuk T."/>
            <person name="Wangdi T."/>
            <person name="Weiand M."/>
            <person name="Wilkinson J."/>
            <person name="Wilson A."/>
            <person name="Yadav S."/>
            <person name="Young G."/>
            <person name="Yu Q."/>
            <person name="Zembek L."/>
            <person name="Zhong D."/>
            <person name="Zimmer A."/>
            <person name="Zwirko Z."/>
            <person name="Jaffe D.B."/>
            <person name="Alvarez P."/>
            <person name="Brockman W."/>
            <person name="Butler J."/>
            <person name="Chin C."/>
            <person name="Gnerre S."/>
            <person name="Grabherr M."/>
            <person name="Kleber M."/>
            <person name="Mauceli E."/>
            <person name="MacCallum I."/>
        </authorList>
    </citation>
    <scope>NUCLEOTIDE SEQUENCE [LARGE SCALE GENOMIC DNA]</scope>
    <source>
        <strain evidence="3">Tucson 14024-0371.13</strain>
    </source>
</reference>
<keyword evidence="3" id="KW-1185">Reference proteome</keyword>
<evidence type="ECO:0000313" key="3">
    <source>
        <dbReference type="Proteomes" id="UP000007801"/>
    </source>
</evidence>
<dbReference type="Proteomes" id="UP000007801">
    <property type="component" value="Unassembled WGS sequence"/>
</dbReference>
<dbReference type="HOGENOM" id="CLU_348263_0_0_1"/>
<dbReference type="GeneID" id="6505068"/>
<dbReference type="AlphaFoldDB" id="B3MWQ2"/>
<accession>B3MWQ2</accession>
<feature type="compositionally biased region" description="Pro residues" evidence="1">
    <location>
        <begin position="718"/>
        <end position="739"/>
    </location>
</feature>